<gene>
    <name evidence="9" type="primary">gcp</name>
    <name evidence="7" type="synonym">tsaD</name>
    <name evidence="9" type="ORF">MOVI_2780</name>
</gene>
<evidence type="ECO:0000256" key="7">
    <source>
        <dbReference type="HAMAP-Rule" id="MF_01445"/>
    </source>
</evidence>
<feature type="binding site" evidence="7">
    <location>
        <position position="303"/>
    </location>
    <ligand>
        <name>Fe cation</name>
        <dbReference type="ChEBI" id="CHEBI:24875"/>
    </ligand>
</feature>
<dbReference type="GO" id="GO:0061711">
    <property type="term" value="F:tRNA N(6)-L-threonylcarbamoyladenine synthase activity"/>
    <property type="evidence" value="ECO:0007669"/>
    <property type="project" value="UniProtKB-EC"/>
</dbReference>
<comment type="subcellular location">
    <subcellularLocation>
        <location evidence="7">Cytoplasm</location>
    </subcellularLocation>
</comment>
<dbReference type="InterPro" id="IPR022450">
    <property type="entry name" value="TsaD"/>
</dbReference>
<keyword evidence="5 7" id="KW-0012">Acyltransferase</keyword>
<keyword evidence="9" id="KW-0378">Hydrolase</keyword>
<dbReference type="PANTHER" id="PTHR11735">
    <property type="entry name" value="TRNA N6-ADENOSINE THREONYLCARBAMOYLTRANSFERASE"/>
    <property type="match status" value="1"/>
</dbReference>
<dbReference type="InterPro" id="IPR000905">
    <property type="entry name" value="Gcp-like_dom"/>
</dbReference>
<keyword evidence="4 7" id="KW-0408">Iron</keyword>
<comment type="cofactor">
    <cofactor evidence="7">
        <name>Fe(2+)</name>
        <dbReference type="ChEBI" id="CHEBI:29033"/>
    </cofactor>
    <text evidence="7">Binds 1 Fe(2+) ion per subunit.</text>
</comment>
<proteinExistence type="inferred from homology"/>
<reference evidence="9 10" key="1">
    <citation type="submission" date="2014-03" db="EMBL/GenBank/DDBJ databases">
        <title>Genome sequence of Mycoplasma ovipneumoniae strain 14811.</title>
        <authorList>
            <person name="Sirand-Pugnet P."/>
            <person name="Breton M."/>
            <person name="Dordet-Frisoni E."/>
            <person name="Baranowski E."/>
            <person name="Barre A."/>
            <person name="Couture C."/>
            <person name="Dupuy V."/>
            <person name="Gaurivaud P."/>
            <person name="Jacob D."/>
            <person name="Lemaitre C."/>
            <person name="Manso-Silvan L."/>
            <person name="Nikolski M."/>
            <person name="Nouvel L.-X."/>
            <person name="Poumarat F."/>
            <person name="Tardy F."/>
            <person name="Thebault P."/>
            <person name="Theil S."/>
            <person name="Citti C."/>
            <person name="Thiaucourt F."/>
            <person name="Blanchard A."/>
        </authorList>
    </citation>
    <scope>NUCLEOTIDE SEQUENCE [LARGE SCALE GENOMIC DNA]</scope>
    <source>
        <strain evidence="9 10">14811</strain>
    </source>
</reference>
<evidence type="ECO:0000256" key="2">
    <source>
        <dbReference type="ARBA" id="ARBA00022694"/>
    </source>
</evidence>
<evidence type="ECO:0000313" key="10">
    <source>
        <dbReference type="Proteomes" id="UP000020977"/>
    </source>
</evidence>
<feature type="binding site" evidence="7">
    <location>
        <position position="177"/>
    </location>
    <ligand>
        <name>substrate</name>
    </ligand>
</feature>
<dbReference type="GO" id="GO:0008233">
    <property type="term" value="F:peptidase activity"/>
    <property type="evidence" value="ECO:0007669"/>
    <property type="project" value="UniProtKB-KW"/>
</dbReference>
<feature type="binding site" evidence="7">
    <location>
        <begin position="131"/>
        <end position="135"/>
    </location>
    <ligand>
        <name>substrate</name>
    </ligand>
</feature>
<evidence type="ECO:0000313" key="9">
    <source>
        <dbReference type="EMBL" id="EXU61192.1"/>
    </source>
</evidence>
<feature type="domain" description="Gcp-like" evidence="8">
    <location>
        <begin position="28"/>
        <end position="310"/>
    </location>
</feature>
<dbReference type="RefSeq" id="WP_044284123.1">
    <property type="nucleotide sequence ID" value="NZ_JFAD01000015.1"/>
</dbReference>
<dbReference type="HAMAP" id="MF_01445">
    <property type="entry name" value="TsaD"/>
    <property type="match status" value="1"/>
</dbReference>
<evidence type="ECO:0000259" key="8">
    <source>
        <dbReference type="Pfam" id="PF00814"/>
    </source>
</evidence>
<dbReference type="eggNOG" id="COG0533">
    <property type="taxonomic scope" value="Bacteria"/>
</dbReference>
<dbReference type="EMBL" id="JFAD01000015">
    <property type="protein sequence ID" value="EXU61192.1"/>
    <property type="molecule type" value="Genomic_DNA"/>
</dbReference>
<protein>
    <recommendedName>
        <fullName evidence="7">tRNA N6-adenosine threonylcarbamoyltransferase</fullName>
        <ecNumber evidence="7">2.3.1.234</ecNumber>
    </recommendedName>
    <alternativeName>
        <fullName evidence="7">N6-L-threonylcarbamoyladenine synthase</fullName>
        <shortName evidence="7">t(6)A synthase</shortName>
    </alternativeName>
    <alternativeName>
        <fullName evidence="7">t(6)A37 threonylcarbamoyladenosine biosynthesis protein TsaD</fullName>
    </alternativeName>
    <alternativeName>
        <fullName evidence="7">tRNA threonylcarbamoyladenosine biosynthesis protein TsaD</fullName>
    </alternativeName>
</protein>
<feature type="binding site" evidence="7">
    <location>
        <position position="109"/>
    </location>
    <ligand>
        <name>Fe cation</name>
        <dbReference type="ChEBI" id="CHEBI:24875"/>
    </ligand>
</feature>
<dbReference type="InterPro" id="IPR043129">
    <property type="entry name" value="ATPase_NBD"/>
</dbReference>
<dbReference type="EC" id="2.3.1.234" evidence="7"/>
<keyword evidence="2 7" id="KW-0819">tRNA processing</keyword>
<feature type="binding site" evidence="7">
    <location>
        <position position="164"/>
    </location>
    <ligand>
        <name>substrate</name>
    </ligand>
</feature>
<dbReference type="Gene3D" id="3.30.420.40">
    <property type="match status" value="2"/>
</dbReference>
<name>A0A014NQN8_9BACT</name>
<evidence type="ECO:0000256" key="3">
    <source>
        <dbReference type="ARBA" id="ARBA00022723"/>
    </source>
</evidence>
<keyword evidence="3 7" id="KW-0479">Metal-binding</keyword>
<comment type="similarity">
    <text evidence="7">Belongs to the KAE1 / TsaD family.</text>
</comment>
<keyword evidence="7" id="KW-0963">Cytoplasm</keyword>
<comment type="caution">
    <text evidence="9">The sequence shown here is derived from an EMBL/GenBank/DDBJ whole genome shotgun (WGS) entry which is preliminary data.</text>
</comment>
<evidence type="ECO:0000256" key="4">
    <source>
        <dbReference type="ARBA" id="ARBA00023004"/>
    </source>
</evidence>
<dbReference type="PRINTS" id="PR00789">
    <property type="entry name" value="OSIALOPTASE"/>
</dbReference>
<comment type="catalytic activity">
    <reaction evidence="6 7">
        <text>L-threonylcarbamoyladenylate + adenosine(37) in tRNA = N(6)-L-threonylcarbamoyladenosine(37) in tRNA + AMP + H(+)</text>
        <dbReference type="Rhea" id="RHEA:37059"/>
        <dbReference type="Rhea" id="RHEA-COMP:10162"/>
        <dbReference type="Rhea" id="RHEA-COMP:10163"/>
        <dbReference type="ChEBI" id="CHEBI:15378"/>
        <dbReference type="ChEBI" id="CHEBI:73682"/>
        <dbReference type="ChEBI" id="CHEBI:74411"/>
        <dbReference type="ChEBI" id="CHEBI:74418"/>
        <dbReference type="ChEBI" id="CHEBI:456215"/>
        <dbReference type="EC" id="2.3.1.234"/>
    </reaction>
</comment>
<evidence type="ECO:0000256" key="5">
    <source>
        <dbReference type="ARBA" id="ARBA00023315"/>
    </source>
</evidence>
<sequence length="328" mass="36622">MKILGIETSHDDASVALLCDEKVEIILTISQIEFHQKFGGTIPELAAREHSRNLAIILEKLLQKRVDFSSIDAIAYTNNPGLLGALKIGFLFANALSLYFNKPLIPVNHLLGHFWSANIDDEIVFPALSLLISGGHSQWILAKSESELEIIGSTVDDALGEIYDKIGRNLGLVLPGGPKIDQIWQQNRQNIGELINFSLPKRLANPLDFSFSGLKTQVINFTNQMKQKNKLDLKNVQKIAVSFQETIIKYLKRQLDSVLNNNENIKTLTLVGGVAANSGIRALFKEYEKNYKIVIPKREFCTDNGAMIAKAAQIELKIKSQKQKLESR</sequence>
<dbReference type="AlphaFoldDB" id="A0A014NQN8"/>
<keyword evidence="9" id="KW-0645">Protease</keyword>
<dbReference type="PANTHER" id="PTHR11735:SF6">
    <property type="entry name" value="TRNA N6-ADENOSINE THREONYLCARBAMOYLTRANSFERASE, MITOCHONDRIAL"/>
    <property type="match status" value="1"/>
</dbReference>
<dbReference type="GO" id="GO:0005506">
    <property type="term" value="F:iron ion binding"/>
    <property type="evidence" value="ECO:0007669"/>
    <property type="project" value="UniProtKB-UniRule"/>
</dbReference>
<dbReference type="GO" id="GO:0002949">
    <property type="term" value="P:tRNA threonylcarbamoyladenosine modification"/>
    <property type="evidence" value="ECO:0007669"/>
    <property type="project" value="UniProtKB-UniRule"/>
</dbReference>
<dbReference type="GO" id="GO:0005737">
    <property type="term" value="C:cytoplasm"/>
    <property type="evidence" value="ECO:0007669"/>
    <property type="project" value="UniProtKB-SubCell"/>
</dbReference>
<feature type="binding site" evidence="7">
    <location>
        <position position="181"/>
    </location>
    <ligand>
        <name>substrate</name>
    </ligand>
</feature>
<feature type="binding site" evidence="7">
    <location>
        <position position="113"/>
    </location>
    <ligand>
        <name>Fe cation</name>
        <dbReference type="ChEBI" id="CHEBI:24875"/>
    </ligand>
</feature>
<comment type="function">
    <text evidence="7">Required for the formation of a threonylcarbamoyl group on adenosine at position 37 (t(6)A37) in tRNAs that read codons beginning with adenine. Is involved in the transfer of the threonylcarbamoyl moiety of threonylcarbamoyl-AMP (TC-AMP) to the N6 group of A37, together with TsaE and TsaB. TsaD likely plays a direct catalytic role in this reaction.</text>
</comment>
<accession>A0A014NQN8</accession>
<dbReference type="NCBIfam" id="TIGR03723">
    <property type="entry name" value="T6A_TsaD_YgjD"/>
    <property type="match status" value="1"/>
</dbReference>
<keyword evidence="1 7" id="KW-0808">Transferase</keyword>
<dbReference type="SUPFAM" id="SSF53067">
    <property type="entry name" value="Actin-like ATPase domain"/>
    <property type="match status" value="1"/>
</dbReference>
<dbReference type="NCBIfam" id="TIGR00329">
    <property type="entry name" value="gcp_kae1"/>
    <property type="match status" value="1"/>
</dbReference>
<evidence type="ECO:0000256" key="1">
    <source>
        <dbReference type="ARBA" id="ARBA00022679"/>
    </source>
</evidence>
<dbReference type="InterPro" id="IPR017861">
    <property type="entry name" value="KAE1/TsaD"/>
</dbReference>
<dbReference type="PATRIC" id="fig|1188239.3.peg.663"/>
<organism evidence="9 10">
    <name type="scientific">Mesomycoplasma ovipneumoniae 14811</name>
    <dbReference type="NCBI Taxonomy" id="1188239"/>
    <lineage>
        <taxon>Bacteria</taxon>
        <taxon>Bacillati</taxon>
        <taxon>Mycoplasmatota</taxon>
        <taxon>Mycoplasmoidales</taxon>
        <taxon>Metamycoplasmataceae</taxon>
        <taxon>Mesomycoplasma</taxon>
    </lineage>
</organism>
<dbReference type="Pfam" id="PF00814">
    <property type="entry name" value="TsaD"/>
    <property type="match status" value="1"/>
</dbReference>
<dbReference type="Proteomes" id="UP000020977">
    <property type="component" value="Unassembled WGS sequence"/>
</dbReference>
<dbReference type="STRING" id="1188239.MOVI_2780"/>
<feature type="binding site" evidence="7">
    <location>
        <position position="277"/>
    </location>
    <ligand>
        <name>substrate</name>
    </ligand>
</feature>
<evidence type="ECO:0000256" key="6">
    <source>
        <dbReference type="ARBA" id="ARBA00048117"/>
    </source>
</evidence>
<dbReference type="GO" id="GO:0006508">
    <property type="term" value="P:proteolysis"/>
    <property type="evidence" value="ECO:0007669"/>
    <property type="project" value="UniProtKB-KW"/>
</dbReference>